<dbReference type="PANTHER" id="PTHR22617:SF23">
    <property type="entry name" value="CHEMOTAXIS PROTEIN CHEW"/>
    <property type="match status" value="1"/>
</dbReference>
<proteinExistence type="predicted"/>
<comment type="caution">
    <text evidence="3">The sequence shown here is derived from an EMBL/GenBank/DDBJ whole genome shotgun (WGS) entry which is preliminary data.</text>
</comment>
<gene>
    <name evidence="3" type="ORF">J2T60_000426</name>
</gene>
<dbReference type="PROSITE" id="PS50851">
    <property type="entry name" value="CHEW"/>
    <property type="match status" value="1"/>
</dbReference>
<feature type="region of interest" description="Disordered" evidence="1">
    <location>
        <begin position="1"/>
        <end position="32"/>
    </location>
</feature>
<dbReference type="CDD" id="cd00732">
    <property type="entry name" value="CheW"/>
    <property type="match status" value="1"/>
</dbReference>
<feature type="domain" description="CheW-like" evidence="2">
    <location>
        <begin position="32"/>
        <end position="172"/>
    </location>
</feature>
<dbReference type="SMART" id="SM00260">
    <property type="entry name" value="CheW"/>
    <property type="match status" value="1"/>
</dbReference>
<dbReference type="Proteomes" id="UP001523550">
    <property type="component" value="Unassembled WGS sequence"/>
</dbReference>
<dbReference type="PANTHER" id="PTHR22617">
    <property type="entry name" value="CHEMOTAXIS SENSOR HISTIDINE KINASE-RELATED"/>
    <property type="match status" value="1"/>
</dbReference>
<evidence type="ECO:0000259" key="2">
    <source>
        <dbReference type="PROSITE" id="PS50851"/>
    </source>
</evidence>
<dbReference type="RefSeq" id="WP_253444781.1">
    <property type="nucleotide sequence ID" value="NZ_JALJYF010000001.1"/>
</dbReference>
<dbReference type="InterPro" id="IPR036061">
    <property type="entry name" value="CheW-like_dom_sf"/>
</dbReference>
<dbReference type="Gene3D" id="2.30.30.40">
    <property type="entry name" value="SH3 Domains"/>
    <property type="match status" value="1"/>
</dbReference>
<reference evidence="3 4" key="1">
    <citation type="submission" date="2022-03" db="EMBL/GenBank/DDBJ databases">
        <title>Genomic Encyclopedia of Type Strains, Phase III (KMG-III): the genomes of soil and plant-associated and newly described type strains.</title>
        <authorList>
            <person name="Whitman W."/>
        </authorList>
    </citation>
    <scope>NUCLEOTIDE SEQUENCE [LARGE SCALE GENOMIC DNA]</scope>
    <source>
        <strain evidence="3 4">BSker1</strain>
    </source>
</reference>
<sequence length="177" mass="20101">MAETRQKDTKAEQAERSRAAQKKREERRQEPREQWVSFKLGRELYALKALHVQEILKSGDISPVPGAEHFVLGVINLRGNIVTVVDTCKRFGLSRPESDTIQQIIVVEADDQTLGLQVDDVTEVIDIRPSEVEAAPQFESDQVARHIQGVVRRDRNLVVLVDVRRLMPQRSEKQAAV</sequence>
<protein>
    <submittedName>
        <fullName evidence="3">Purine-binding chemotaxis protein CheW</fullName>
    </submittedName>
</protein>
<dbReference type="InterPro" id="IPR039315">
    <property type="entry name" value="CheW"/>
</dbReference>
<dbReference type="EMBL" id="JALJYF010000001">
    <property type="protein sequence ID" value="MCP1726461.1"/>
    <property type="molecule type" value="Genomic_DNA"/>
</dbReference>
<dbReference type="Gene3D" id="2.40.50.180">
    <property type="entry name" value="CheA-289, Domain 4"/>
    <property type="match status" value="1"/>
</dbReference>
<evidence type="ECO:0000313" key="3">
    <source>
        <dbReference type="EMBL" id="MCP1726461.1"/>
    </source>
</evidence>
<keyword evidence="4" id="KW-1185">Reference proteome</keyword>
<name>A0ABT1G596_9GAMM</name>
<accession>A0ABT1G596</accession>
<evidence type="ECO:0000313" key="4">
    <source>
        <dbReference type="Proteomes" id="UP001523550"/>
    </source>
</evidence>
<dbReference type="InterPro" id="IPR002545">
    <property type="entry name" value="CheW-lke_dom"/>
</dbReference>
<evidence type="ECO:0000256" key="1">
    <source>
        <dbReference type="SAM" id="MobiDB-lite"/>
    </source>
</evidence>
<dbReference type="SUPFAM" id="SSF50341">
    <property type="entry name" value="CheW-like"/>
    <property type="match status" value="1"/>
</dbReference>
<dbReference type="Pfam" id="PF01584">
    <property type="entry name" value="CheW"/>
    <property type="match status" value="1"/>
</dbReference>
<organism evidence="3 4">
    <name type="scientific">Natronospira proteinivora</name>
    <dbReference type="NCBI Taxonomy" id="1807133"/>
    <lineage>
        <taxon>Bacteria</taxon>
        <taxon>Pseudomonadati</taxon>
        <taxon>Pseudomonadota</taxon>
        <taxon>Gammaproteobacteria</taxon>
        <taxon>Natronospirales</taxon>
        <taxon>Natronospiraceae</taxon>
        <taxon>Natronospira</taxon>
    </lineage>
</organism>